<dbReference type="Proteomes" id="UP000838756">
    <property type="component" value="Unassembled WGS sequence"/>
</dbReference>
<proteinExistence type="predicted"/>
<comment type="caution">
    <text evidence="3">The sequence shown here is derived from an EMBL/GenBank/DDBJ whole genome shotgun (WGS) entry which is preliminary data.</text>
</comment>
<feature type="signal peptide" evidence="2">
    <location>
        <begin position="1"/>
        <end position="22"/>
    </location>
</feature>
<feature type="region of interest" description="Disordered" evidence="1">
    <location>
        <begin position="78"/>
        <end position="98"/>
    </location>
</feature>
<reference evidence="3" key="1">
    <citation type="submission" date="2022-03" db="EMBL/GenBank/DDBJ databases">
        <authorList>
            <person name="Lindestad O."/>
        </authorList>
    </citation>
    <scope>NUCLEOTIDE SEQUENCE</scope>
</reference>
<name>A0A8S4QGN6_9NEOP</name>
<dbReference type="EMBL" id="CAKXAJ010002235">
    <property type="protein sequence ID" value="CAH2208097.1"/>
    <property type="molecule type" value="Genomic_DNA"/>
</dbReference>
<keyword evidence="2" id="KW-0732">Signal</keyword>
<accession>A0A8S4QGN6</accession>
<organism evidence="3 4">
    <name type="scientific">Pararge aegeria aegeria</name>
    <dbReference type="NCBI Taxonomy" id="348720"/>
    <lineage>
        <taxon>Eukaryota</taxon>
        <taxon>Metazoa</taxon>
        <taxon>Ecdysozoa</taxon>
        <taxon>Arthropoda</taxon>
        <taxon>Hexapoda</taxon>
        <taxon>Insecta</taxon>
        <taxon>Pterygota</taxon>
        <taxon>Neoptera</taxon>
        <taxon>Endopterygota</taxon>
        <taxon>Lepidoptera</taxon>
        <taxon>Glossata</taxon>
        <taxon>Ditrysia</taxon>
        <taxon>Papilionoidea</taxon>
        <taxon>Nymphalidae</taxon>
        <taxon>Satyrinae</taxon>
        <taxon>Satyrini</taxon>
        <taxon>Parargina</taxon>
        <taxon>Pararge</taxon>
    </lineage>
</organism>
<keyword evidence="4" id="KW-1185">Reference proteome</keyword>
<evidence type="ECO:0000313" key="4">
    <source>
        <dbReference type="Proteomes" id="UP000838756"/>
    </source>
</evidence>
<dbReference type="OrthoDB" id="7487166at2759"/>
<evidence type="ECO:0000313" key="3">
    <source>
        <dbReference type="EMBL" id="CAH2208097.1"/>
    </source>
</evidence>
<evidence type="ECO:0000256" key="1">
    <source>
        <dbReference type="SAM" id="MobiDB-lite"/>
    </source>
</evidence>
<sequence>MHRRGLVTSPTWVVELSVVVLATEGGGKGCNRGCGRLRHGAAWCGMVRRVVTAKALSRAAGAAGGDCAELRTESFGKFPTETDDAASPGAPPSSTDELGARLSHLHTYLHHNTL</sequence>
<feature type="chain" id="PRO_5035938547" evidence="2">
    <location>
        <begin position="23"/>
        <end position="114"/>
    </location>
</feature>
<dbReference type="AlphaFoldDB" id="A0A8S4QGN6"/>
<gene>
    <name evidence="3" type="primary">jg684</name>
    <name evidence="3" type="ORF">PAEG_LOCUS714</name>
</gene>
<evidence type="ECO:0000256" key="2">
    <source>
        <dbReference type="SAM" id="SignalP"/>
    </source>
</evidence>
<protein>
    <submittedName>
        <fullName evidence="3">Jg684 protein</fullName>
    </submittedName>
</protein>